<proteinExistence type="predicted"/>
<dbReference type="RefSeq" id="WP_132032387.1">
    <property type="nucleotide sequence ID" value="NZ_SMAI01000008.1"/>
</dbReference>
<dbReference type="PANTHER" id="PTHR32044">
    <property type="entry name" value="GLUCOMANNAN 4-BETA-MANNOSYLTRANSFERASE 9"/>
    <property type="match status" value="1"/>
</dbReference>
<dbReference type="Proteomes" id="UP000294664">
    <property type="component" value="Unassembled WGS sequence"/>
</dbReference>
<dbReference type="InterPro" id="IPR001173">
    <property type="entry name" value="Glyco_trans_2-like"/>
</dbReference>
<keyword evidence="5 6" id="KW-0472">Membrane</keyword>
<keyword evidence="3 6" id="KW-0812">Transmembrane</keyword>
<keyword evidence="2 8" id="KW-0808">Transferase</keyword>
<dbReference type="EMBL" id="SMAI01000008">
    <property type="protein sequence ID" value="TCT04019.1"/>
    <property type="molecule type" value="Genomic_DNA"/>
</dbReference>
<dbReference type="GO" id="GO:0016757">
    <property type="term" value="F:glycosyltransferase activity"/>
    <property type="evidence" value="ECO:0007669"/>
    <property type="project" value="TreeGrafter"/>
</dbReference>
<dbReference type="PANTHER" id="PTHR32044:SF80">
    <property type="entry name" value="XYLOGLUCAN GLYCOSYLTRANSFERASE 2-RELATED"/>
    <property type="match status" value="1"/>
</dbReference>
<evidence type="ECO:0000256" key="2">
    <source>
        <dbReference type="ARBA" id="ARBA00022679"/>
    </source>
</evidence>
<evidence type="ECO:0000259" key="7">
    <source>
        <dbReference type="Pfam" id="PF13632"/>
    </source>
</evidence>
<name>A0A4R3LWA6_9HYPH</name>
<evidence type="ECO:0000256" key="3">
    <source>
        <dbReference type="ARBA" id="ARBA00022692"/>
    </source>
</evidence>
<feature type="transmembrane region" description="Helical" evidence="6">
    <location>
        <begin position="381"/>
        <end position="409"/>
    </location>
</feature>
<keyword evidence="4 6" id="KW-1133">Transmembrane helix</keyword>
<feature type="transmembrane region" description="Helical" evidence="6">
    <location>
        <begin position="340"/>
        <end position="369"/>
    </location>
</feature>
<evidence type="ECO:0000256" key="1">
    <source>
        <dbReference type="ARBA" id="ARBA00004653"/>
    </source>
</evidence>
<evidence type="ECO:0000256" key="6">
    <source>
        <dbReference type="SAM" id="Phobius"/>
    </source>
</evidence>
<dbReference type="OrthoDB" id="9806824at2"/>
<dbReference type="Pfam" id="PF13632">
    <property type="entry name" value="Glyco_trans_2_3"/>
    <property type="match status" value="1"/>
</dbReference>
<comment type="caution">
    <text evidence="8">The sequence shown here is derived from an EMBL/GenBank/DDBJ whole genome shotgun (WGS) entry which is preliminary data.</text>
</comment>
<reference evidence="8 9" key="1">
    <citation type="submission" date="2019-03" db="EMBL/GenBank/DDBJ databases">
        <title>Genomic Encyclopedia of Type Strains, Phase IV (KMG-IV): sequencing the most valuable type-strain genomes for metagenomic binning, comparative biology and taxonomic classification.</title>
        <authorList>
            <person name="Goeker M."/>
        </authorList>
    </citation>
    <scope>NUCLEOTIDE SEQUENCE [LARGE SCALE GENOMIC DNA]</scope>
    <source>
        <strain evidence="8 9">DSM 9035</strain>
    </source>
</reference>
<organism evidence="8 9">
    <name type="scientific">Aquabacter spiritensis</name>
    <dbReference type="NCBI Taxonomy" id="933073"/>
    <lineage>
        <taxon>Bacteria</taxon>
        <taxon>Pseudomonadati</taxon>
        <taxon>Pseudomonadota</taxon>
        <taxon>Alphaproteobacteria</taxon>
        <taxon>Hyphomicrobiales</taxon>
        <taxon>Xanthobacteraceae</taxon>
        <taxon>Aquabacter</taxon>
    </lineage>
</organism>
<sequence>MLLMLAFGLVTFAVAIYAVFEARILLGFWHKARHGRAGQILPKPKKKRTNKPAPDVTVQLPIYNEGAVALDLIRAVSRLDYPRDRLHIQVLDDSTDGTSALIAPEVNRLAKLGLDIAHMCRDDREGWKAGALAAGLAVSDSEFVAMFDADFLPPPNYLRSVLVEGSAFDDPQVAFIQGRWTYSNERQNLLTRAQAILLDRHFVIQKPFQMAGERTILFNGSAGIWRRAAIDSVGGWSADTLCEDMDLSYRCALKGWIGTYEESLVCPSEIPASLFAFKLQQRRWAKGSAQCVRKLAVDIIRSKQLRHRWDDLYAALGYVLHPLLLSYTLLWPWVVLDEGVWAVTFAGQMSLTAANLIGILGFALTSLISRRGAGFRSLRDIGFALMLGASLMINNTFAFIVGCFERASVFERTPKQGKARRPSRAGFTVAKWCVTFELAFSTYLLGLAWYMIGKGFYAEAVPCVALGFGMAGAVLYQYFELPAASERAPLRRSIPARVRLALRRNTAE</sequence>
<feature type="transmembrane region" description="Helical" evidence="6">
    <location>
        <begin position="6"/>
        <end position="26"/>
    </location>
</feature>
<feature type="domain" description="Glycosyltransferase 2-like" evidence="7">
    <location>
        <begin position="144"/>
        <end position="334"/>
    </location>
</feature>
<keyword evidence="9" id="KW-1185">Reference proteome</keyword>
<evidence type="ECO:0000313" key="8">
    <source>
        <dbReference type="EMBL" id="TCT04019.1"/>
    </source>
</evidence>
<protein>
    <submittedName>
        <fullName evidence="8">Cellulose synthase/poly-beta-1,6-N-acetylglucosamine synthase-like glycosyltransferase</fullName>
    </submittedName>
</protein>
<feature type="transmembrane region" description="Helical" evidence="6">
    <location>
        <begin position="429"/>
        <end position="450"/>
    </location>
</feature>
<evidence type="ECO:0000256" key="5">
    <source>
        <dbReference type="ARBA" id="ARBA00023136"/>
    </source>
</evidence>
<dbReference type="Gene3D" id="3.90.550.10">
    <property type="entry name" value="Spore Coat Polysaccharide Biosynthesis Protein SpsA, Chain A"/>
    <property type="match status" value="1"/>
</dbReference>
<evidence type="ECO:0000313" key="9">
    <source>
        <dbReference type="Proteomes" id="UP000294664"/>
    </source>
</evidence>
<comment type="subcellular location">
    <subcellularLocation>
        <location evidence="1">Golgi apparatus membrane</location>
        <topology evidence="1">Multi-pass membrane protein</topology>
    </subcellularLocation>
</comment>
<dbReference type="InterPro" id="IPR029044">
    <property type="entry name" value="Nucleotide-diphossugar_trans"/>
</dbReference>
<feature type="transmembrane region" description="Helical" evidence="6">
    <location>
        <begin position="312"/>
        <end position="334"/>
    </location>
</feature>
<gene>
    <name evidence="8" type="ORF">EDC64_108185</name>
</gene>
<accession>A0A4R3LWA6</accession>
<feature type="transmembrane region" description="Helical" evidence="6">
    <location>
        <begin position="457"/>
        <end position="479"/>
    </location>
</feature>
<dbReference type="SUPFAM" id="SSF53448">
    <property type="entry name" value="Nucleotide-diphospho-sugar transferases"/>
    <property type="match status" value="1"/>
</dbReference>
<dbReference type="AlphaFoldDB" id="A0A4R3LWA6"/>
<evidence type="ECO:0000256" key="4">
    <source>
        <dbReference type="ARBA" id="ARBA00022989"/>
    </source>
</evidence>